<dbReference type="Proteomes" id="UP001228113">
    <property type="component" value="Chromosome"/>
</dbReference>
<dbReference type="KEGG" id="msea:METESE_05570"/>
<name>A0AA48GSY0_9BACT</name>
<reference evidence="2" key="1">
    <citation type="journal article" date="2023" name="Int. J. Syst. Evol. Microbiol.">
        <title>Mesoterricola silvestris gen. nov., sp. nov., Mesoterricola sediminis sp. nov., Geothrix oryzae sp. nov., Geothrix edaphica sp. nov., Geothrix rubra sp. nov., and Geothrix limicola sp. nov., six novel members of Acidobacteriota isolated from soils.</title>
        <authorList>
            <person name="Itoh H."/>
            <person name="Sugisawa Y."/>
            <person name="Mise K."/>
            <person name="Xu Z."/>
            <person name="Kuniyasu M."/>
            <person name="Ushijima N."/>
            <person name="Kawano K."/>
            <person name="Kobayashi E."/>
            <person name="Shiratori Y."/>
            <person name="Masuda Y."/>
            <person name="Senoo K."/>
        </authorList>
    </citation>
    <scope>NUCLEOTIDE SEQUENCE</scope>
    <source>
        <strain evidence="2">W786</strain>
    </source>
</reference>
<organism evidence="2 3">
    <name type="scientific">Mesoterricola sediminis</name>
    <dbReference type="NCBI Taxonomy" id="2927980"/>
    <lineage>
        <taxon>Bacteria</taxon>
        <taxon>Pseudomonadati</taxon>
        <taxon>Acidobacteriota</taxon>
        <taxon>Holophagae</taxon>
        <taxon>Holophagales</taxon>
        <taxon>Holophagaceae</taxon>
        <taxon>Mesoterricola</taxon>
    </lineage>
</organism>
<dbReference type="RefSeq" id="WP_243332068.1">
    <property type="nucleotide sequence ID" value="NZ_AP027081.1"/>
</dbReference>
<evidence type="ECO:0008006" key="4">
    <source>
        <dbReference type="Google" id="ProtNLM"/>
    </source>
</evidence>
<keyword evidence="3" id="KW-1185">Reference proteome</keyword>
<dbReference type="InterPro" id="IPR023614">
    <property type="entry name" value="Porin_dom_sf"/>
</dbReference>
<dbReference type="Gene3D" id="2.40.160.10">
    <property type="entry name" value="Porin"/>
    <property type="match status" value="1"/>
</dbReference>
<evidence type="ECO:0000313" key="2">
    <source>
        <dbReference type="EMBL" id="BDU75599.1"/>
    </source>
</evidence>
<proteinExistence type="predicted"/>
<evidence type="ECO:0000313" key="3">
    <source>
        <dbReference type="Proteomes" id="UP001228113"/>
    </source>
</evidence>
<protein>
    <recommendedName>
        <fullName evidence="4">Porin</fullName>
    </recommendedName>
</protein>
<sequence length="420" mass="46725">MRINRFAVMAALVAAGFAQAQDLKVNALTEFWYTQMLNTNLRWDSAAKPGGASSYYEGLSSGRFSENSFHVKRVEISGSWKVSDEWAANFMFDPNLPTNTVTNNILQDLAITWTPAAVKGLTVKAGQFKMPTVYESTLVASREILFFDRAQLARQFGERRDRGVWFAYSYGDPKGFKGTFNVAVSNGSSDDGSSGKQSVDANAQKDYTFRYDASYGANHKFGVYHRVGETNMKTAGAVTLPAAWSAAGVTNQAVLDNRDKTTLTGAFYAFDNAKWHFEAEGATGILGRRYPSLFTTAATPLREHLDQTFLGYQVTGVYKMGAHQFLARYDFMNYNSGDDWYTTYNPYKMANATTGLGYDLTPKYTEVTAGYNYLFNPSKATYGKIKVNYIWRSKNFLLPRTGQTGEQGGDSLVVSFMIAY</sequence>
<feature type="chain" id="PRO_5041260273" description="Porin" evidence="1">
    <location>
        <begin position="21"/>
        <end position="420"/>
    </location>
</feature>
<dbReference type="SUPFAM" id="SSF56935">
    <property type="entry name" value="Porins"/>
    <property type="match status" value="1"/>
</dbReference>
<dbReference type="AlphaFoldDB" id="A0AA48GSY0"/>
<gene>
    <name evidence="2" type="ORF">METESE_05570</name>
</gene>
<accession>A0AA48GSY0</accession>
<dbReference type="EMBL" id="AP027081">
    <property type="protein sequence ID" value="BDU75599.1"/>
    <property type="molecule type" value="Genomic_DNA"/>
</dbReference>
<feature type="signal peptide" evidence="1">
    <location>
        <begin position="1"/>
        <end position="20"/>
    </location>
</feature>
<keyword evidence="1" id="KW-0732">Signal</keyword>
<evidence type="ECO:0000256" key="1">
    <source>
        <dbReference type="SAM" id="SignalP"/>
    </source>
</evidence>